<evidence type="ECO:0000256" key="3">
    <source>
        <dbReference type="SAM" id="SignalP"/>
    </source>
</evidence>
<feature type="active site" description="Proton acceptor" evidence="1">
    <location>
        <position position="347"/>
    </location>
</feature>
<evidence type="ECO:0000259" key="4">
    <source>
        <dbReference type="Pfam" id="PF01433"/>
    </source>
</evidence>
<dbReference type="Proteomes" id="UP000184389">
    <property type="component" value="Unassembled WGS sequence"/>
</dbReference>
<dbReference type="Pfam" id="PF01433">
    <property type="entry name" value="Peptidase_M1"/>
    <property type="match status" value="1"/>
</dbReference>
<dbReference type="SUPFAM" id="SSF55486">
    <property type="entry name" value="Metalloproteases ('zincins'), catalytic domain"/>
    <property type="match status" value="1"/>
</dbReference>
<keyword evidence="3" id="KW-0732">Signal</keyword>
<feature type="domain" description="Peptidase M1 membrane alanine aminopeptidase" evidence="4">
    <location>
        <begin position="284"/>
        <end position="491"/>
    </location>
</feature>
<dbReference type="GO" id="GO:0008237">
    <property type="term" value="F:metallopeptidase activity"/>
    <property type="evidence" value="ECO:0007669"/>
    <property type="project" value="InterPro"/>
</dbReference>
<evidence type="ECO:0000256" key="1">
    <source>
        <dbReference type="PIRSR" id="PIRSR634015-1"/>
    </source>
</evidence>
<dbReference type="EMBL" id="FQXR01000004">
    <property type="protein sequence ID" value="SHH79570.1"/>
    <property type="molecule type" value="Genomic_DNA"/>
</dbReference>
<dbReference type="InterPro" id="IPR034015">
    <property type="entry name" value="M1_LTA4H"/>
</dbReference>
<dbReference type="InterPro" id="IPR027268">
    <property type="entry name" value="Peptidase_M4/M1_CTD_sf"/>
</dbReference>
<feature type="active site" description="Proton donor" evidence="1">
    <location>
        <position position="432"/>
    </location>
</feature>
<reference evidence="5 6" key="1">
    <citation type="submission" date="2016-11" db="EMBL/GenBank/DDBJ databases">
        <authorList>
            <person name="Jaros S."/>
            <person name="Januszkiewicz K."/>
            <person name="Wedrychowicz H."/>
        </authorList>
    </citation>
    <scope>NUCLEOTIDE SEQUENCE [LARGE SCALE GENOMIC DNA]</scope>
    <source>
        <strain evidence="5 6">DSM 13106</strain>
    </source>
</reference>
<evidence type="ECO:0000313" key="6">
    <source>
        <dbReference type="Proteomes" id="UP000184389"/>
    </source>
</evidence>
<dbReference type="AlphaFoldDB" id="A0A1M5VWM1"/>
<sequence length="496" mass="57652">MRKRKSIFILLLLVFSLVLSSCGKNCPTLITEDYNGLKLDSLNDYRIEVELDTKEKTYSGKQWINYVNNTGGELSEIFIHLYPNAFKTKETAPFFGDALEMTYPDDFKPGFIDIDNLEVDKRKIDYDIGGEGDTVLHIKLKSPLKAGKKTEIYLEYEVQLPPAQDRFGYVENTFNLGNWYPIVCVYDEDGWNTDPYYRLGDPFYSDTSNYKVKIIAPKDIIIASSGNILKEKVKGDKKIWDIEGKLIRDFAWVASNKFKVLEGEVEGTQVKAYFLEDYPSINDFAYKTVENSIKTFNRIFGKYPYGQYSVVATNFSGGMEYPGIVFIGKQFYNNYSKYDLENVIVHETAHQWWYGVVGNDEIDEAWLDESLATYSETVYVSEIYGEETGENFYEQTVEDTYTYGKELYDFDEVMLKPLSEFESWADYGPLVYSKGAMFLDEIKDDFGKEVLYDILNKYYHEYRFLNAKSEDFIKVCEEVTGKSFEDRANKWFYGRN</sequence>
<name>A0A1M5VWM1_9FIRM</name>
<gene>
    <name evidence="5" type="ORF">SAMN02745180_01089</name>
</gene>
<keyword evidence="6" id="KW-1185">Reference proteome</keyword>
<dbReference type="InterPro" id="IPR014782">
    <property type="entry name" value="Peptidase_M1_dom"/>
</dbReference>
<dbReference type="Gene3D" id="1.10.390.10">
    <property type="entry name" value="Neutral Protease Domain 2"/>
    <property type="match status" value="1"/>
</dbReference>
<evidence type="ECO:0000313" key="5">
    <source>
        <dbReference type="EMBL" id="SHH79570.1"/>
    </source>
</evidence>
<organism evidence="5 6">
    <name type="scientific">Sporanaerobacter acetigenes DSM 13106</name>
    <dbReference type="NCBI Taxonomy" id="1123281"/>
    <lineage>
        <taxon>Bacteria</taxon>
        <taxon>Bacillati</taxon>
        <taxon>Bacillota</taxon>
        <taxon>Tissierellia</taxon>
        <taxon>Tissierellales</taxon>
        <taxon>Sporanaerobacteraceae</taxon>
        <taxon>Sporanaerobacter</taxon>
    </lineage>
</organism>
<keyword evidence="2" id="KW-0479">Metal-binding</keyword>
<dbReference type="PROSITE" id="PS51257">
    <property type="entry name" value="PROKAR_LIPOPROTEIN"/>
    <property type="match status" value="1"/>
</dbReference>
<dbReference type="InterPro" id="IPR042097">
    <property type="entry name" value="Aminopeptidase_N-like_N_sf"/>
</dbReference>
<accession>A0A1M5VWM1</accession>
<feature type="chain" id="PRO_5038354747" evidence="3">
    <location>
        <begin position="21"/>
        <end position="496"/>
    </location>
</feature>
<dbReference type="CDD" id="cd09604">
    <property type="entry name" value="M1_APN_like"/>
    <property type="match status" value="1"/>
</dbReference>
<feature type="binding site" evidence="2">
    <location>
        <position position="369"/>
    </location>
    <ligand>
        <name>Zn(2+)</name>
        <dbReference type="ChEBI" id="CHEBI:29105"/>
        <note>catalytic</note>
    </ligand>
</feature>
<dbReference type="GO" id="GO:0008270">
    <property type="term" value="F:zinc ion binding"/>
    <property type="evidence" value="ECO:0007669"/>
    <property type="project" value="InterPro"/>
</dbReference>
<evidence type="ECO:0000256" key="2">
    <source>
        <dbReference type="PIRSR" id="PIRSR634015-3"/>
    </source>
</evidence>
<dbReference type="STRING" id="1123281.SAMN02745180_01089"/>
<comment type="cofactor">
    <cofactor evidence="2">
        <name>Zn(2+)</name>
        <dbReference type="ChEBI" id="CHEBI:29105"/>
    </cofactor>
    <text evidence="2">Binds 1 zinc ion per subunit.</text>
</comment>
<keyword evidence="2" id="KW-0862">Zinc</keyword>
<feature type="signal peptide" evidence="3">
    <location>
        <begin position="1"/>
        <end position="20"/>
    </location>
</feature>
<feature type="binding site" evidence="2">
    <location>
        <position position="346"/>
    </location>
    <ligand>
        <name>Zn(2+)</name>
        <dbReference type="ChEBI" id="CHEBI:29105"/>
        <note>catalytic</note>
    </ligand>
</feature>
<feature type="binding site" evidence="2">
    <location>
        <position position="350"/>
    </location>
    <ligand>
        <name>Zn(2+)</name>
        <dbReference type="ChEBI" id="CHEBI:29105"/>
        <note>catalytic</note>
    </ligand>
</feature>
<dbReference type="PANTHER" id="PTHR45726">
    <property type="entry name" value="LEUKOTRIENE A-4 HYDROLASE"/>
    <property type="match status" value="1"/>
</dbReference>
<protein>
    <submittedName>
        <fullName evidence="5">Peptidase family M1</fullName>
    </submittedName>
</protein>
<proteinExistence type="predicted"/>
<dbReference type="PANTHER" id="PTHR45726:SF3">
    <property type="entry name" value="LEUKOTRIENE A-4 HYDROLASE"/>
    <property type="match status" value="1"/>
</dbReference>
<dbReference type="Gene3D" id="2.60.40.1730">
    <property type="entry name" value="tricorn interacting facor f3 domain"/>
    <property type="match status" value="1"/>
</dbReference>